<organism evidence="1 2">
    <name type="scientific">Acanthoscelides obtectus</name>
    <name type="common">Bean weevil</name>
    <name type="synonym">Bruchus obtectus</name>
    <dbReference type="NCBI Taxonomy" id="200917"/>
    <lineage>
        <taxon>Eukaryota</taxon>
        <taxon>Metazoa</taxon>
        <taxon>Ecdysozoa</taxon>
        <taxon>Arthropoda</taxon>
        <taxon>Hexapoda</taxon>
        <taxon>Insecta</taxon>
        <taxon>Pterygota</taxon>
        <taxon>Neoptera</taxon>
        <taxon>Endopterygota</taxon>
        <taxon>Coleoptera</taxon>
        <taxon>Polyphaga</taxon>
        <taxon>Cucujiformia</taxon>
        <taxon>Chrysomeloidea</taxon>
        <taxon>Chrysomelidae</taxon>
        <taxon>Bruchinae</taxon>
        <taxon>Bruchini</taxon>
        <taxon>Acanthoscelides</taxon>
    </lineage>
</organism>
<dbReference type="EMBL" id="CAKOFQ010007186">
    <property type="protein sequence ID" value="CAH1993836.1"/>
    <property type="molecule type" value="Genomic_DNA"/>
</dbReference>
<evidence type="ECO:0000313" key="2">
    <source>
        <dbReference type="Proteomes" id="UP001152888"/>
    </source>
</evidence>
<comment type="caution">
    <text evidence="1">The sequence shown here is derived from an EMBL/GenBank/DDBJ whole genome shotgun (WGS) entry which is preliminary data.</text>
</comment>
<dbReference type="Proteomes" id="UP001152888">
    <property type="component" value="Unassembled WGS sequence"/>
</dbReference>
<evidence type="ECO:0000313" key="1">
    <source>
        <dbReference type="EMBL" id="CAH1993836.1"/>
    </source>
</evidence>
<dbReference type="AlphaFoldDB" id="A0A9P0PPL3"/>
<proteinExistence type="predicted"/>
<keyword evidence="2" id="KW-1185">Reference proteome</keyword>
<accession>A0A9P0PPL3</accession>
<protein>
    <submittedName>
        <fullName evidence="1">Uncharacterized protein</fullName>
    </submittedName>
</protein>
<reference evidence="1" key="1">
    <citation type="submission" date="2022-03" db="EMBL/GenBank/DDBJ databases">
        <authorList>
            <person name="Sayadi A."/>
        </authorList>
    </citation>
    <scope>NUCLEOTIDE SEQUENCE</scope>
</reference>
<name>A0A9P0PPL3_ACAOB</name>
<gene>
    <name evidence="1" type="ORF">ACAOBT_LOCUS21767</name>
</gene>
<sequence length="57" mass="6760">MYIFLESLDINFATTFIGVEESSSLKCNIFYYNTRIKFLGFTNTHYQAFFCTTYMNV</sequence>
<dbReference type="OrthoDB" id="46396at2759"/>